<dbReference type="GO" id="GO:0048284">
    <property type="term" value="P:organelle fusion"/>
    <property type="evidence" value="ECO:0000318"/>
    <property type="project" value="GO_Central"/>
</dbReference>
<dbReference type="KEGG" id="tva:4762047"/>
<evidence type="ECO:0000256" key="2">
    <source>
        <dbReference type="ARBA" id="ARBA00007070"/>
    </source>
</evidence>
<dbReference type="GO" id="GO:0006904">
    <property type="term" value="P:vesicle docking involved in exocytosis"/>
    <property type="evidence" value="ECO:0000318"/>
    <property type="project" value="GO_Central"/>
</dbReference>
<name>A2ET07_TRIV3</name>
<dbReference type="GO" id="GO:0008270">
    <property type="term" value="F:zinc ion binding"/>
    <property type="evidence" value="ECO:0007669"/>
    <property type="project" value="UniProtKB-KW"/>
</dbReference>
<sequence length="547" mass="62746">MTEGKLKGIRRINSSGSGQVRLEEMMPKQLIIIDYDEVKRNAENDFIEGRYDDALEKYSQIISQYDPELVIVKFFNYGLEKHLPKYLMKVFWSGQATVHITQLLISILSKYKLNDSVHNFVTIVNNAQKVNSGQISEAEDPKWSKYKVLYPTLNIDTIIDMLNQCGYQNEASRIRISNRISDYDIQALIFEQKNYLEAATKIHNSSQDPNGKHLLLKFGPTLLSLDSASGRLISQAASIYYRKEAQNDGTEFVKLLWGYPAYLTSFLKDAIAEKPTPLLVTLYLELILPSKTKTMFNSDNISNETAFIAIIKNKDIQFNENQILSICAENKYVLGVVWILTRKQLFHDAITYALNNNLDDKKLIDYCLEVEASIHPKDWSNLFAIYTGEQKWAKLQGFDNFVHFIQKAVINTLKVRNIDFVFSTLLKNPLVTFKFIDNNIKKALANLYNENKRVVHDQKAIQDQINSIKTSEEVQYPLICSICQRKITYPCAIFKCGHIVHQSCSGTDKNCCPICKHIDPAVNVKERFNNDQESDHASRIIISTVFQ</sequence>
<evidence type="ECO:0000313" key="9">
    <source>
        <dbReference type="EMBL" id="EAY04196.1"/>
    </source>
</evidence>
<evidence type="ECO:0000256" key="6">
    <source>
        <dbReference type="ARBA" id="ARBA00023136"/>
    </source>
</evidence>
<dbReference type="GO" id="GO:0007033">
    <property type="term" value="P:vacuole organization"/>
    <property type="evidence" value="ECO:0000318"/>
    <property type="project" value="GO_Central"/>
</dbReference>
<dbReference type="EMBL" id="DS113482">
    <property type="protein sequence ID" value="EAY04196.1"/>
    <property type="molecule type" value="Genomic_DNA"/>
</dbReference>
<keyword evidence="4 7" id="KW-0863">Zinc-finger</keyword>
<dbReference type="PANTHER" id="PTHR23323:SF24">
    <property type="entry name" value="VACUOLAR PROTEIN SORTING-ASSOCIATED PROTEIN 11 HOMOLOG"/>
    <property type="match status" value="1"/>
</dbReference>
<protein>
    <recommendedName>
        <fullName evidence="8">RING-type domain-containing protein</fullName>
    </recommendedName>
</protein>
<dbReference type="GO" id="GO:0030897">
    <property type="term" value="C:HOPS complex"/>
    <property type="evidence" value="ECO:0000318"/>
    <property type="project" value="GO_Central"/>
</dbReference>
<dbReference type="InterPro" id="IPR057308">
    <property type="entry name" value="CHCR_PEP5_VPS11"/>
</dbReference>
<feature type="domain" description="RING-type" evidence="8">
    <location>
        <begin position="480"/>
        <end position="516"/>
    </location>
</feature>
<dbReference type="SUPFAM" id="SSF57850">
    <property type="entry name" value="RING/U-box"/>
    <property type="match status" value="1"/>
</dbReference>
<dbReference type="Gene3D" id="3.30.40.10">
    <property type="entry name" value="Zinc/RING finger domain, C3HC4 (zinc finger)"/>
    <property type="match status" value="1"/>
</dbReference>
<evidence type="ECO:0000313" key="10">
    <source>
        <dbReference type="Proteomes" id="UP000001542"/>
    </source>
</evidence>
<dbReference type="InParanoid" id="A2ET07"/>
<dbReference type="AlphaFoldDB" id="A2ET07"/>
<dbReference type="GO" id="GO:0030674">
    <property type="term" value="F:protein-macromolecule adaptor activity"/>
    <property type="evidence" value="ECO:0000318"/>
    <property type="project" value="GO_Central"/>
</dbReference>
<keyword evidence="3" id="KW-0479">Metal-binding</keyword>
<keyword evidence="6" id="KW-0472">Membrane</keyword>
<dbReference type="GO" id="GO:0007032">
    <property type="term" value="P:endosome organization"/>
    <property type="evidence" value="ECO:0000318"/>
    <property type="project" value="GO_Central"/>
</dbReference>
<dbReference type="RefSeq" id="XP_001316419.1">
    <property type="nucleotide sequence ID" value="XM_001316384.1"/>
</dbReference>
<reference evidence="9" key="1">
    <citation type="submission" date="2006-10" db="EMBL/GenBank/DDBJ databases">
        <authorList>
            <person name="Amadeo P."/>
            <person name="Zhao Q."/>
            <person name="Wortman J."/>
            <person name="Fraser-Liggett C."/>
            <person name="Carlton J."/>
        </authorList>
    </citation>
    <scope>NUCLEOTIDE SEQUENCE</scope>
    <source>
        <strain evidence="9">G3</strain>
    </source>
</reference>
<evidence type="ECO:0000256" key="7">
    <source>
        <dbReference type="PROSITE-ProRule" id="PRU00175"/>
    </source>
</evidence>
<dbReference type="STRING" id="5722.A2ET07"/>
<organism evidence="9 10">
    <name type="scientific">Trichomonas vaginalis (strain ATCC PRA-98 / G3)</name>
    <dbReference type="NCBI Taxonomy" id="412133"/>
    <lineage>
        <taxon>Eukaryota</taxon>
        <taxon>Metamonada</taxon>
        <taxon>Parabasalia</taxon>
        <taxon>Trichomonadida</taxon>
        <taxon>Trichomonadidae</taxon>
        <taxon>Trichomonas</taxon>
    </lineage>
</organism>
<dbReference type="InterPro" id="IPR013083">
    <property type="entry name" value="Znf_RING/FYVE/PHD"/>
</dbReference>
<dbReference type="Proteomes" id="UP000001542">
    <property type="component" value="Unassembled WGS sequence"/>
</dbReference>
<evidence type="ECO:0000256" key="3">
    <source>
        <dbReference type="ARBA" id="ARBA00022723"/>
    </source>
</evidence>
<dbReference type="eggNOG" id="KOG2114">
    <property type="taxonomic scope" value="Eukaryota"/>
</dbReference>
<evidence type="ECO:0000256" key="1">
    <source>
        <dbReference type="ARBA" id="ARBA00004184"/>
    </source>
</evidence>
<dbReference type="Pfam" id="PF23356">
    <property type="entry name" value="TPR_PEP5_VPS11"/>
    <property type="match status" value="1"/>
</dbReference>
<dbReference type="PANTHER" id="PTHR23323">
    <property type="entry name" value="VACUOLAR PROTEIN SORTING-ASSOCIATED PROTEIN"/>
    <property type="match status" value="1"/>
</dbReference>
<keyword evidence="10" id="KW-1185">Reference proteome</keyword>
<dbReference type="InterPro" id="IPR001841">
    <property type="entry name" value="Znf_RING"/>
</dbReference>
<keyword evidence="5" id="KW-0862">Zinc</keyword>
<dbReference type="VEuPathDB" id="TrichDB:TVAGG3_1033810"/>
<comment type="similarity">
    <text evidence="2">Belongs to the VPS11 family.</text>
</comment>
<dbReference type="CDD" id="cd16448">
    <property type="entry name" value="RING-H2"/>
    <property type="match status" value="1"/>
</dbReference>
<evidence type="ECO:0000256" key="4">
    <source>
        <dbReference type="ARBA" id="ARBA00022771"/>
    </source>
</evidence>
<evidence type="ECO:0000256" key="5">
    <source>
        <dbReference type="ARBA" id="ARBA00022833"/>
    </source>
</evidence>
<gene>
    <name evidence="9" type="ORF">TVAG_298140</name>
</gene>
<proteinExistence type="inferred from homology"/>
<dbReference type="PROSITE" id="PS50089">
    <property type="entry name" value="ZF_RING_2"/>
    <property type="match status" value="1"/>
</dbReference>
<reference evidence="9" key="2">
    <citation type="journal article" date="2007" name="Science">
        <title>Draft genome sequence of the sexually transmitted pathogen Trichomonas vaginalis.</title>
        <authorList>
            <person name="Carlton J.M."/>
            <person name="Hirt R.P."/>
            <person name="Silva J.C."/>
            <person name="Delcher A.L."/>
            <person name="Schatz M."/>
            <person name="Zhao Q."/>
            <person name="Wortman J.R."/>
            <person name="Bidwell S.L."/>
            <person name="Alsmark U.C.M."/>
            <person name="Besteiro S."/>
            <person name="Sicheritz-Ponten T."/>
            <person name="Noel C.J."/>
            <person name="Dacks J.B."/>
            <person name="Foster P.G."/>
            <person name="Simillion C."/>
            <person name="Van de Peer Y."/>
            <person name="Miranda-Saavedra D."/>
            <person name="Barton G.J."/>
            <person name="Westrop G.D."/>
            <person name="Mueller S."/>
            <person name="Dessi D."/>
            <person name="Fiori P.L."/>
            <person name="Ren Q."/>
            <person name="Paulsen I."/>
            <person name="Zhang H."/>
            <person name="Bastida-Corcuera F.D."/>
            <person name="Simoes-Barbosa A."/>
            <person name="Brown M.T."/>
            <person name="Hayes R.D."/>
            <person name="Mukherjee M."/>
            <person name="Okumura C.Y."/>
            <person name="Schneider R."/>
            <person name="Smith A.J."/>
            <person name="Vanacova S."/>
            <person name="Villalvazo M."/>
            <person name="Haas B.J."/>
            <person name="Pertea M."/>
            <person name="Feldblyum T.V."/>
            <person name="Utterback T.R."/>
            <person name="Shu C.L."/>
            <person name="Osoegawa K."/>
            <person name="de Jong P.J."/>
            <person name="Hrdy I."/>
            <person name="Horvathova L."/>
            <person name="Zubacova Z."/>
            <person name="Dolezal P."/>
            <person name="Malik S.B."/>
            <person name="Logsdon J.M. Jr."/>
            <person name="Henze K."/>
            <person name="Gupta A."/>
            <person name="Wang C.C."/>
            <person name="Dunne R.L."/>
            <person name="Upcroft J.A."/>
            <person name="Upcroft P."/>
            <person name="White O."/>
            <person name="Salzberg S.L."/>
            <person name="Tang P."/>
            <person name="Chiu C.-H."/>
            <person name="Lee Y.-S."/>
            <person name="Embley T.M."/>
            <person name="Coombs G.H."/>
            <person name="Mottram J.C."/>
            <person name="Tachezy J."/>
            <person name="Fraser-Liggett C.M."/>
            <person name="Johnson P.J."/>
        </authorList>
    </citation>
    <scope>NUCLEOTIDE SEQUENCE [LARGE SCALE GENOMIC DNA]</scope>
    <source>
        <strain evidence="9">G3</strain>
    </source>
</reference>
<dbReference type="OrthoDB" id="1845386at2759"/>
<comment type="subcellular location">
    <subcellularLocation>
        <location evidence="1">Endomembrane system</location>
        <topology evidence="1">Peripheral membrane protein</topology>
    </subcellularLocation>
</comment>
<dbReference type="GO" id="GO:0005768">
    <property type="term" value="C:endosome"/>
    <property type="evidence" value="ECO:0000318"/>
    <property type="project" value="GO_Central"/>
</dbReference>
<dbReference type="VEuPathDB" id="TrichDB:TVAG_298140"/>
<accession>A2ET07</accession>
<evidence type="ECO:0000259" key="8">
    <source>
        <dbReference type="PROSITE" id="PS50089"/>
    </source>
</evidence>